<dbReference type="GO" id="GO:0031175">
    <property type="term" value="P:neuron projection development"/>
    <property type="evidence" value="ECO:0007669"/>
    <property type="project" value="TreeGrafter"/>
</dbReference>
<dbReference type="OrthoDB" id="10057469at2759"/>
<accession>A0A2G8KAQ0</accession>
<dbReference type="GO" id="GO:0015631">
    <property type="term" value="F:tubulin binding"/>
    <property type="evidence" value="ECO:0007669"/>
    <property type="project" value="TreeGrafter"/>
</dbReference>
<feature type="region of interest" description="Disordered" evidence="1">
    <location>
        <begin position="1"/>
        <end position="76"/>
    </location>
</feature>
<gene>
    <name evidence="2" type="ORF">BSL78_18101</name>
</gene>
<dbReference type="Pfam" id="PF00836">
    <property type="entry name" value="Stathmin"/>
    <property type="match status" value="1"/>
</dbReference>
<proteinExistence type="predicted"/>
<dbReference type="GO" id="GO:0043005">
    <property type="term" value="C:neuron projection"/>
    <property type="evidence" value="ECO:0007669"/>
    <property type="project" value="TreeGrafter"/>
</dbReference>
<dbReference type="GO" id="GO:0007019">
    <property type="term" value="P:microtubule depolymerization"/>
    <property type="evidence" value="ECO:0007669"/>
    <property type="project" value="TreeGrafter"/>
</dbReference>
<feature type="compositionally biased region" description="Basic and acidic residues" evidence="1">
    <location>
        <begin position="373"/>
        <end position="384"/>
    </location>
</feature>
<comment type="caution">
    <text evidence="2">The sequence shown here is derived from an EMBL/GenBank/DDBJ whole genome shotgun (WGS) entry which is preliminary data.</text>
</comment>
<dbReference type="PANTHER" id="PTHR10104">
    <property type="entry name" value="STATHMIN"/>
    <property type="match status" value="1"/>
</dbReference>
<evidence type="ECO:0000256" key="1">
    <source>
        <dbReference type="SAM" id="MobiDB-lite"/>
    </source>
</evidence>
<reference evidence="2 3" key="1">
    <citation type="journal article" date="2017" name="PLoS Biol.">
        <title>The sea cucumber genome provides insights into morphological evolution and visceral regeneration.</title>
        <authorList>
            <person name="Zhang X."/>
            <person name="Sun L."/>
            <person name="Yuan J."/>
            <person name="Sun Y."/>
            <person name="Gao Y."/>
            <person name="Zhang L."/>
            <person name="Li S."/>
            <person name="Dai H."/>
            <person name="Hamel J.F."/>
            <person name="Liu C."/>
            <person name="Yu Y."/>
            <person name="Liu S."/>
            <person name="Lin W."/>
            <person name="Guo K."/>
            <person name="Jin S."/>
            <person name="Xu P."/>
            <person name="Storey K.B."/>
            <person name="Huan P."/>
            <person name="Zhang T."/>
            <person name="Zhou Y."/>
            <person name="Zhang J."/>
            <person name="Lin C."/>
            <person name="Li X."/>
            <person name="Xing L."/>
            <person name="Huo D."/>
            <person name="Sun M."/>
            <person name="Wang L."/>
            <person name="Mercier A."/>
            <person name="Li F."/>
            <person name="Yang H."/>
            <person name="Xiang J."/>
        </authorList>
    </citation>
    <scope>NUCLEOTIDE SEQUENCE [LARGE SCALE GENOMIC DNA]</scope>
    <source>
        <strain evidence="2">Shaxun</strain>
        <tissue evidence="2">Muscle</tissue>
    </source>
</reference>
<feature type="region of interest" description="Disordered" evidence="1">
    <location>
        <begin position="88"/>
        <end position="109"/>
    </location>
</feature>
<dbReference type="PROSITE" id="PS51663">
    <property type="entry name" value="STATHMIN_3"/>
    <property type="match status" value="1"/>
</dbReference>
<evidence type="ECO:0000313" key="2">
    <source>
        <dbReference type="EMBL" id="PIK45045.1"/>
    </source>
</evidence>
<dbReference type="Proteomes" id="UP000230750">
    <property type="component" value="Unassembled WGS sequence"/>
</dbReference>
<dbReference type="GO" id="GO:0031110">
    <property type="term" value="P:regulation of microtubule polymerization or depolymerization"/>
    <property type="evidence" value="ECO:0007669"/>
    <property type="project" value="InterPro"/>
</dbReference>
<dbReference type="InterPro" id="IPR000956">
    <property type="entry name" value="Stathmin_fam"/>
</dbReference>
<feature type="compositionally biased region" description="Basic and acidic residues" evidence="1">
    <location>
        <begin position="313"/>
        <end position="361"/>
    </location>
</feature>
<dbReference type="PANTHER" id="PTHR10104:SF1">
    <property type="entry name" value="STATHMIN, ISOFORM D"/>
    <property type="match status" value="1"/>
</dbReference>
<feature type="compositionally biased region" description="Basic and acidic residues" evidence="1">
    <location>
        <begin position="264"/>
        <end position="273"/>
    </location>
</feature>
<dbReference type="EMBL" id="MRZV01000738">
    <property type="protein sequence ID" value="PIK45045.1"/>
    <property type="molecule type" value="Genomic_DNA"/>
</dbReference>
<dbReference type="InterPro" id="IPR036002">
    <property type="entry name" value="Stathmin_sf"/>
</dbReference>
<feature type="region of interest" description="Disordered" evidence="1">
    <location>
        <begin position="309"/>
        <end position="384"/>
    </location>
</feature>
<keyword evidence="3" id="KW-1185">Reference proteome</keyword>
<dbReference type="SUPFAM" id="SSF101494">
    <property type="entry name" value="Stathmin"/>
    <property type="match status" value="1"/>
</dbReference>
<dbReference type="AlphaFoldDB" id="A0A2G8KAQ0"/>
<evidence type="ECO:0000313" key="3">
    <source>
        <dbReference type="Proteomes" id="UP000230750"/>
    </source>
</evidence>
<name>A0A2G8KAQ0_STIJA</name>
<feature type="region of interest" description="Disordered" evidence="1">
    <location>
        <begin position="253"/>
        <end position="273"/>
    </location>
</feature>
<protein>
    <submittedName>
        <fullName evidence="2">Uncharacterized protein</fullName>
    </submittedName>
</protein>
<organism evidence="2 3">
    <name type="scientific">Stichopus japonicus</name>
    <name type="common">Sea cucumber</name>
    <dbReference type="NCBI Taxonomy" id="307972"/>
    <lineage>
        <taxon>Eukaryota</taxon>
        <taxon>Metazoa</taxon>
        <taxon>Echinodermata</taxon>
        <taxon>Eleutherozoa</taxon>
        <taxon>Echinozoa</taxon>
        <taxon>Holothuroidea</taxon>
        <taxon>Aspidochirotacea</taxon>
        <taxon>Aspidochirotida</taxon>
        <taxon>Stichopodidae</taxon>
        <taxon>Apostichopus</taxon>
    </lineage>
</organism>
<sequence>MGCSSSKETVALPANNGNNARNLAWSDDEPSPVNMTLEKPVSASSRKSKKSQSKIIRVSSAESSHTEVEDISPNKNAMTILKKQNSENSLESLADETGSNRGVSSATSKSSAYTYDSGLEVDCPGMITENSDRTVLEKIETEGRPTTPGHDTLHGVRVIFLHHRDMVTKGTPGDVVAYWCTGIYEALSIIEWYQDRVEKAKWIEKETTDGGSHLGELQSQGLLAAAPTKAQSGMSFEVMIAPEFGVLKRPPPRLAKLKKRKKKQSELTKQEVEEKLKAAEARRKRKEAKMIAKLNTSAKERQVQAQLDISVESQREQTKSKMTQDLDAAAQRREDHFRNLKKKLEDKKKHAEKVRQAKQERLAQTPAPPEEVDAVKINEDSSLV</sequence>
<dbReference type="Gene3D" id="6.10.280.30">
    <property type="match status" value="1"/>
</dbReference>
<dbReference type="GO" id="GO:0005737">
    <property type="term" value="C:cytoplasm"/>
    <property type="evidence" value="ECO:0007669"/>
    <property type="project" value="TreeGrafter"/>
</dbReference>
<feature type="compositionally biased region" description="Polar residues" evidence="1">
    <location>
        <begin position="88"/>
        <end position="103"/>
    </location>
</feature>